<reference evidence="6" key="3">
    <citation type="journal article" date="2000" name="Genome Res.">
        <title>RIKEN integrated sequence analysis (RISA) system--384-format sequencing pipeline with 384 multicapillary sequencer.</title>
        <authorList>
            <person name="Shibata K."/>
            <person name="Itoh M."/>
            <person name="Aizawa K."/>
            <person name="Nagaoka S."/>
            <person name="Sasaki N."/>
            <person name="Carninci P."/>
            <person name="Konno H."/>
            <person name="Akiyama J."/>
            <person name="Nishi K."/>
            <person name="Kitsunai T."/>
            <person name="Tashiro H."/>
            <person name="Itoh M."/>
            <person name="Sumi N."/>
            <person name="Ishii Y."/>
            <person name="Nakamura S."/>
            <person name="Hazama M."/>
            <person name="Nishine T."/>
            <person name="Harada A."/>
            <person name="Yamamoto R."/>
            <person name="Matsumoto H."/>
            <person name="Sakaguchi S."/>
            <person name="Ikegami T."/>
            <person name="Kashiwagi K."/>
            <person name="Fujiwake S."/>
            <person name="Inoue K."/>
            <person name="Togawa Y."/>
            <person name="Izawa M."/>
            <person name="Ohara E."/>
            <person name="Watahiki M."/>
            <person name="Yoneda Y."/>
            <person name="Ishikawa T."/>
            <person name="Ozawa K."/>
            <person name="Tanaka T."/>
            <person name="Matsuura S."/>
            <person name="Kawai J."/>
            <person name="Okazaki Y."/>
            <person name="Muramatsu M."/>
            <person name="Inoue Y."/>
            <person name="Kira A."/>
            <person name="Hayashizaki Y."/>
        </authorList>
    </citation>
    <scope>NUCLEOTIDE SEQUENCE</scope>
    <source>
        <strain evidence="6">C57BL/6J</strain>
        <strain evidence="7">NOD</strain>
        <tissue evidence="7">Thymus</tissue>
        <tissue evidence="6">Urinary bladder</tissue>
        <tissue evidence="5">Whole body</tissue>
    </source>
</reference>
<dbReference type="AGR" id="MGI:98976"/>
<dbReference type="RefSeq" id="NP_001412999.1">
    <property type="nucleotide sequence ID" value="NM_001426070.1"/>
</dbReference>
<dbReference type="HOGENOM" id="CLU_101820_2_0_1"/>
<reference evidence="6" key="2">
    <citation type="journal article" date="2000" name="Genome Res.">
        <title>Normalization and subtraction of cap-trapper-selected cDNAs to prepare full-length cDNA libraries for rapid discovery of new genes.</title>
        <authorList>
            <person name="Carninci P."/>
            <person name="Shibata Y."/>
            <person name="Hayatsu N."/>
            <person name="Sugahara Y."/>
            <person name="Shibata K."/>
            <person name="Itoh M."/>
            <person name="Konno H."/>
            <person name="Okazaki Y."/>
            <person name="Muramatsu M."/>
            <person name="Hayashizaki Y."/>
        </authorList>
    </citation>
    <scope>NUCLEOTIDE SEQUENCE</scope>
    <source>
        <strain evidence="6">C57BL/6J</strain>
        <strain evidence="7">NOD</strain>
        <tissue evidence="7">Thymus</tissue>
        <tissue evidence="6">Urinary bladder</tissue>
        <tissue evidence="5">Whole body</tissue>
    </source>
</reference>
<dbReference type="VEuPathDB" id="HostDB:ENSMUSG00000054626"/>
<reference evidence="6" key="5">
    <citation type="journal article" date="2001" name="Nature">
        <title>Functional annotation of a full-length mouse cDNA collection.</title>
        <authorList>
            <consortium name="The RIKEN Genome Exploration Research Group Phase II Team and the FANTOM Consortium"/>
        </authorList>
    </citation>
    <scope>NUCLEOTIDE SEQUENCE</scope>
    <source>
        <strain evidence="6">C57BL/6J</strain>
        <strain evidence="7">NOD</strain>
        <tissue evidence="7">Thymus</tissue>
        <tissue evidence="6">Urinary bladder</tissue>
        <tissue evidence="5">Whole body</tissue>
    </source>
</reference>
<dbReference type="OMA" id="VILMNAQ"/>
<evidence type="ECO:0000256" key="2">
    <source>
        <dbReference type="ARBA" id="ARBA00023054"/>
    </source>
</evidence>
<organism evidence="6">
    <name type="scientific">Mus musculus</name>
    <name type="common">Mouse</name>
    <dbReference type="NCBI Taxonomy" id="10090"/>
    <lineage>
        <taxon>Eukaryota</taxon>
        <taxon>Metazoa</taxon>
        <taxon>Chordata</taxon>
        <taxon>Craniata</taxon>
        <taxon>Vertebrata</taxon>
        <taxon>Euteleostomi</taxon>
        <taxon>Mammalia</taxon>
        <taxon>Eutheria</taxon>
        <taxon>Euarchontoglires</taxon>
        <taxon>Glires</taxon>
        <taxon>Rodentia</taxon>
        <taxon>Myomorpha</taxon>
        <taxon>Muroidea</taxon>
        <taxon>Muridae</taxon>
        <taxon>Murinae</taxon>
        <taxon>Mus</taxon>
        <taxon>Mus</taxon>
    </lineage>
</organism>
<dbReference type="BioGRID-ORCS" id="22441">
    <property type="hits" value="3 hits in 44 CRISPR screens"/>
</dbReference>
<accession>Q544L6</accession>
<protein>
    <recommendedName>
        <fullName evidence="4">XLR/SYCP3/FAM9 domain-containing protein</fullName>
    </recommendedName>
</protein>
<dbReference type="RefSeq" id="NP_001413003.1">
    <property type="nucleotide sequence ID" value="NM_001426074.1"/>
</dbReference>
<dbReference type="RefSeq" id="NP_001413000.1">
    <property type="nucleotide sequence ID" value="NM_001426071.1"/>
</dbReference>
<evidence type="ECO:0000313" key="5">
    <source>
        <dbReference type="EMBL" id="BAB28309.1"/>
    </source>
</evidence>
<dbReference type="EMBL" id="AK012549">
    <property type="protein sequence ID" value="BAB28309.1"/>
    <property type="molecule type" value="mRNA"/>
</dbReference>
<reference evidence="6" key="1">
    <citation type="journal article" date="1999" name="Methods Enzymol.">
        <title>High-efficiency full-length cDNA cloning.</title>
        <authorList>
            <person name="Carninci P."/>
            <person name="Hayashizaki Y."/>
        </authorList>
    </citation>
    <scope>NUCLEOTIDE SEQUENCE</scope>
    <source>
        <strain evidence="6">C57BL/6J</strain>
        <strain evidence="7">NOD</strain>
        <tissue evidence="7">Thymus</tissue>
        <tissue evidence="6">Urinary bladder</tissue>
        <tissue evidence="5">Whole body</tissue>
    </source>
</reference>
<name>Q544L6_MOUSE</name>
<feature type="domain" description="XLR/SYCP3/FAM9" evidence="4">
    <location>
        <begin position="61"/>
        <end position="191"/>
    </location>
</feature>
<evidence type="ECO:0000313" key="6">
    <source>
        <dbReference type="EMBL" id="BAC29040.1"/>
    </source>
</evidence>
<dbReference type="SMR" id="Q544L6"/>
<dbReference type="RefSeq" id="NP_001413001.1">
    <property type="nucleotide sequence ID" value="NM_001426072.1"/>
</dbReference>
<reference evidence="6" key="7">
    <citation type="journal article" date="2002" name="Nature">
        <title>Analysis of the mouse transcriptome based on functional annotation of 60,770 full-length cDNAs.</title>
        <authorList>
            <consortium name="The FANTOM Consortium and the RIKEN Genome Exploration Research Group Phase I and II Team"/>
        </authorList>
    </citation>
    <scope>NUCLEOTIDE SEQUENCE</scope>
    <source>
        <strain evidence="6">C57BL/6J</strain>
        <strain evidence="7">NOD</strain>
        <tissue evidence="7">Thymus</tissue>
        <tissue evidence="6">Urinary bladder</tissue>
        <tissue evidence="5">Whole body</tissue>
    </source>
</reference>
<dbReference type="KEGG" id="mmu:22441"/>
<dbReference type="PANTHER" id="PTHR19368:SF10">
    <property type="entry name" value="EG546282 PROTEIN-RELATED"/>
    <property type="match status" value="1"/>
</dbReference>
<feature type="compositionally biased region" description="Basic and acidic residues" evidence="3">
    <location>
        <begin position="22"/>
        <end position="33"/>
    </location>
</feature>
<reference evidence="6" key="6">
    <citation type="submission" date="2001-07" db="EMBL/GenBank/DDBJ databases">
        <authorList>
            <person name="Adachi J."/>
            <person name="Aizawa K."/>
            <person name="Akimura T."/>
            <person name="Arakawa T."/>
            <person name="Bono H."/>
            <person name="Carninci P."/>
            <person name="Fukuda S."/>
            <person name="Furuno M."/>
            <person name="Hanagaki T."/>
            <person name="Hara A."/>
            <person name="Hashizume W."/>
            <person name="Hayashida K."/>
            <person name="Hayatsu N."/>
            <person name="Hiramoto K."/>
            <person name="Hiraoka T."/>
            <person name="Hirozane T."/>
            <person name="Hori F."/>
            <person name="Imotani K."/>
            <person name="Ishii Y."/>
            <person name="Itoh M."/>
            <person name="Kagawa I."/>
            <person name="Kasukawa T."/>
            <person name="Katoh H."/>
            <person name="Kawai J."/>
            <person name="Kojima Y."/>
            <person name="Kondo S."/>
            <person name="Konno H."/>
            <person name="Kouda M."/>
            <person name="Koya S."/>
            <person name="Kurihara C."/>
            <person name="Matsuyama T."/>
            <person name="Miyazaki A."/>
            <person name="Murata M."/>
            <person name="Nakamura M."/>
            <person name="Nishi K."/>
            <person name="Nomura K."/>
            <person name="Numazaki R."/>
            <person name="Ohno M."/>
            <person name="Ohsato N."/>
            <person name="Okazaki Y."/>
            <person name="Saito R."/>
            <person name="Saitoh H."/>
            <person name="Sakai C."/>
            <person name="Sakai K."/>
            <person name="Sakazume N."/>
            <person name="Sano H."/>
            <person name="Sasaki D."/>
            <person name="Shibata K."/>
            <person name="Shinagawa A."/>
            <person name="Shiraki T."/>
            <person name="Sogabe Y."/>
            <person name="Tagami M."/>
            <person name="Tagawa A."/>
            <person name="Takahashi F."/>
            <person name="Takaku-Akahira S."/>
            <person name="Takeda Y."/>
            <person name="Tanaka T."/>
            <person name="Tomaru A."/>
            <person name="Toya T."/>
            <person name="Yasunishi A."/>
            <person name="Muramatsu M."/>
            <person name="Hayashizaki Y."/>
        </authorList>
    </citation>
    <scope>NUCLEOTIDE SEQUENCE</scope>
    <source>
        <strain evidence="6">C57BL/6J</strain>
        <strain evidence="7">NOD</strain>
        <tissue evidence="7">Thymus</tissue>
        <tissue evidence="6">Urinary bladder</tissue>
    </source>
</reference>
<evidence type="ECO:0000313" key="7">
    <source>
        <dbReference type="EMBL" id="BAC40658.1"/>
    </source>
</evidence>
<dbReference type="EMBL" id="AK035341">
    <property type="protein sequence ID" value="BAC29040.1"/>
    <property type="molecule type" value="mRNA"/>
</dbReference>
<dbReference type="RefSeq" id="NP_001413002.1">
    <property type="nucleotide sequence ID" value="NM_001426073.1"/>
</dbReference>
<dbReference type="AlphaFoldDB" id="Q544L6"/>
<evidence type="ECO:0000313" key="8">
    <source>
        <dbReference type="MGI" id="MGI:98976"/>
    </source>
</evidence>
<dbReference type="MGI" id="MGI:98976">
    <property type="gene designation" value="Xlr"/>
</dbReference>
<dbReference type="EMBL" id="AK088930">
    <property type="protein sequence ID" value="BAC40658.1"/>
    <property type="molecule type" value="mRNA"/>
</dbReference>
<reference evidence="5" key="4">
    <citation type="submission" date="2000-07" db="EMBL/GenBank/DDBJ databases">
        <authorList>
            <person name="Adachi J."/>
            <person name="Aizawa K."/>
            <person name="Akahira S."/>
            <person name="Akimura T."/>
            <person name="Arai A."/>
            <person name="Aono H."/>
            <person name="Arakawa T."/>
            <person name="Bono H."/>
            <person name="Carninci P."/>
            <person name="Fukuda S."/>
            <person name="Fukunishi Y."/>
            <person name="Furuno M."/>
            <person name="Hanagaki T."/>
            <person name="Hara A."/>
            <person name="Hayatsu N."/>
            <person name="Hiramoto K."/>
            <person name="Hiraoka T."/>
            <person name="Hori F."/>
            <person name="Imotani K."/>
            <person name="Ishii Y."/>
            <person name="Itoh M."/>
            <person name="Izawa M."/>
            <person name="Kasukawa T."/>
            <person name="Kato H."/>
            <person name="Kawai J."/>
            <person name="Kojima Y."/>
            <person name="Konno H."/>
            <person name="Kouda M."/>
            <person name="Koya S."/>
            <person name="Kurihara C."/>
            <person name="Matsuyama T."/>
            <person name="Miyazaki A."/>
            <person name="Nishi K."/>
            <person name="Nomura K."/>
            <person name="Numazaki R."/>
            <person name="Ohno M."/>
            <person name="Okazaki Y."/>
            <person name="Okido T."/>
            <person name="Owa C."/>
            <person name="Saito H."/>
            <person name="Saito R."/>
            <person name="Sakai C."/>
            <person name="Sakai K."/>
            <person name="Sano H."/>
            <person name="Sasaki D."/>
            <person name="Shibata K."/>
            <person name="Shibata Y."/>
            <person name="Shinagawa A."/>
            <person name="Shiraki T."/>
            <person name="Sogabe Y."/>
            <person name="Suzuki H."/>
            <person name="Tagami M."/>
            <person name="Tagawa A."/>
            <person name="Takahashi F."/>
            <person name="Tanaka T."/>
            <person name="Tejima Y."/>
            <person name="Toya T."/>
            <person name="Yamamura T."/>
            <person name="Yasunishi A."/>
            <person name="Yoshida K."/>
            <person name="Yoshino M."/>
            <person name="Muramatsu M."/>
            <person name="Hayashizaki Y."/>
        </authorList>
    </citation>
    <scope>NUCLEOTIDE SEQUENCE</scope>
    <source>
        <strain evidence="5">C57BL/6J</strain>
        <tissue evidence="5">Whole body</tissue>
    </source>
</reference>
<dbReference type="InterPro" id="IPR006888">
    <property type="entry name" value="XLR/SYCP3/FAM9_dom"/>
</dbReference>
<gene>
    <name evidence="8" type="primary">Xlr</name>
</gene>
<proteinExistence type="evidence at transcript level"/>
<dbReference type="ExpressionAtlas" id="Q544L6">
    <property type="expression patterns" value="baseline and differential"/>
</dbReference>
<sequence>MENWDLSSDEMQDGNAPELDVIEEHNPVTRDDENANPEEVVGDTRSPVQNILGKFEGDINKRLHIKRKRMETYIKDSFKDSNVKLEQLWKTNKQERKKINNKFCEQYITTFQKFDMDVQKFNEEQEKSVNNYQKEQQALKLSKCSQSQTLEAIKDMHENYMEGLMNLETNNYNMLFDVDGELRKEMSVFKKDLMKHTLKYSSSFPSSD</sequence>
<comment type="similarity">
    <text evidence="1">Belongs to the XLR/SYCP3 family.</text>
</comment>
<evidence type="ECO:0000256" key="3">
    <source>
        <dbReference type="SAM" id="MobiDB-lite"/>
    </source>
</evidence>
<evidence type="ECO:0000259" key="4">
    <source>
        <dbReference type="Pfam" id="PF04803"/>
    </source>
</evidence>
<dbReference type="GeneID" id="22441"/>
<reference evidence="6" key="9">
    <citation type="journal article" date="2005" name="Science">
        <title>Antisense Transcription in the Mammalian Transcriptome.</title>
        <authorList>
            <consortium name="RIKEN Genome Exploration Research Group and Genome Science Group (Genome Network Project Core Group) and the FANTOM Consortium"/>
        </authorList>
    </citation>
    <scope>NUCLEOTIDE SEQUENCE</scope>
    <source>
        <strain evidence="6">C57BL/6J</strain>
        <strain evidence="7">NOD</strain>
        <tissue evidence="7">Thymus</tissue>
        <tissue evidence="6">Urinary bladder</tissue>
        <tissue evidence="5">Whole body</tissue>
    </source>
</reference>
<dbReference type="RefSeq" id="NP_001278676.1">
    <property type="nucleotide sequence ID" value="NM_001291747.2"/>
</dbReference>
<feature type="region of interest" description="Disordered" evidence="3">
    <location>
        <begin position="1"/>
        <end position="43"/>
    </location>
</feature>
<keyword evidence="2" id="KW-0175">Coiled coil</keyword>
<dbReference type="PANTHER" id="PTHR19368">
    <property type="entry name" value="XLR/SCP3/FAM9"/>
    <property type="match status" value="1"/>
</dbReference>
<dbReference type="InterPro" id="IPR051443">
    <property type="entry name" value="XLR/SYCP3"/>
</dbReference>
<dbReference type="DNASU" id="22441"/>
<dbReference type="RefSeq" id="NP_035855.1">
    <property type="nucleotide sequence ID" value="NM_011725.5"/>
</dbReference>
<dbReference type="CTD" id="22441"/>
<dbReference type="Pfam" id="PF04803">
    <property type="entry name" value="Cor1"/>
    <property type="match status" value="1"/>
</dbReference>
<reference evidence="6" key="8">
    <citation type="journal article" date="2005" name="Science">
        <title>The Transcriptional Landscape of the Mammalian Genome.</title>
        <authorList>
            <consortium name="The FANTOM Consortium"/>
            <consortium name="Riken Genome Exploration Research Group and Genome Science Group (Genome Network Project Core Group)"/>
        </authorList>
    </citation>
    <scope>NUCLEOTIDE SEQUENCE</scope>
    <source>
        <strain evidence="6">C57BL/6J</strain>
        <strain evidence="7">NOD</strain>
        <tissue evidence="7">Thymus</tissue>
        <tissue evidence="6">Urinary bladder</tissue>
        <tissue evidence="5">Whole body</tissue>
    </source>
</reference>
<dbReference type="OrthoDB" id="9621324at2759"/>
<evidence type="ECO:0000256" key="1">
    <source>
        <dbReference type="ARBA" id="ARBA00010283"/>
    </source>
</evidence>